<feature type="compositionally biased region" description="Basic and acidic residues" evidence="1">
    <location>
        <begin position="67"/>
        <end position="77"/>
    </location>
</feature>
<feature type="region of interest" description="Disordered" evidence="1">
    <location>
        <begin position="12"/>
        <end position="111"/>
    </location>
</feature>
<evidence type="ECO:0000313" key="2">
    <source>
        <dbReference type="EMBL" id="KAL1842035.1"/>
    </source>
</evidence>
<organism evidence="2 3">
    <name type="scientific">Phialemonium thermophilum</name>
    <dbReference type="NCBI Taxonomy" id="223376"/>
    <lineage>
        <taxon>Eukaryota</taxon>
        <taxon>Fungi</taxon>
        <taxon>Dikarya</taxon>
        <taxon>Ascomycota</taxon>
        <taxon>Pezizomycotina</taxon>
        <taxon>Sordariomycetes</taxon>
        <taxon>Sordariomycetidae</taxon>
        <taxon>Cephalothecales</taxon>
        <taxon>Cephalothecaceae</taxon>
        <taxon>Phialemonium</taxon>
    </lineage>
</organism>
<comment type="caution">
    <text evidence="2">The sequence shown here is derived from an EMBL/GenBank/DDBJ whole genome shotgun (WGS) entry which is preliminary data.</text>
</comment>
<evidence type="ECO:0000256" key="1">
    <source>
        <dbReference type="SAM" id="MobiDB-lite"/>
    </source>
</evidence>
<evidence type="ECO:0000313" key="3">
    <source>
        <dbReference type="Proteomes" id="UP001586593"/>
    </source>
</evidence>
<proteinExistence type="predicted"/>
<feature type="compositionally biased region" description="Basic and acidic residues" evidence="1">
    <location>
        <begin position="13"/>
        <end position="22"/>
    </location>
</feature>
<protein>
    <submittedName>
        <fullName evidence="2">Uncharacterized protein</fullName>
    </submittedName>
</protein>
<name>A0ABR3VKX7_9PEZI</name>
<feature type="compositionally biased region" description="Basic and acidic residues" evidence="1">
    <location>
        <begin position="34"/>
        <end position="58"/>
    </location>
</feature>
<reference evidence="2 3" key="1">
    <citation type="journal article" date="2024" name="Commun. Biol.">
        <title>Comparative genomic analysis of thermophilic fungi reveals convergent evolutionary adaptations and gene losses.</title>
        <authorList>
            <person name="Steindorff A.S."/>
            <person name="Aguilar-Pontes M.V."/>
            <person name="Robinson A.J."/>
            <person name="Andreopoulos B."/>
            <person name="LaButti K."/>
            <person name="Kuo A."/>
            <person name="Mondo S."/>
            <person name="Riley R."/>
            <person name="Otillar R."/>
            <person name="Haridas S."/>
            <person name="Lipzen A."/>
            <person name="Grimwood J."/>
            <person name="Schmutz J."/>
            <person name="Clum A."/>
            <person name="Reid I.D."/>
            <person name="Moisan M.C."/>
            <person name="Butler G."/>
            <person name="Nguyen T.T.M."/>
            <person name="Dewar K."/>
            <person name="Conant G."/>
            <person name="Drula E."/>
            <person name="Henrissat B."/>
            <person name="Hansel C."/>
            <person name="Singer S."/>
            <person name="Hutchinson M.I."/>
            <person name="de Vries R.P."/>
            <person name="Natvig D.O."/>
            <person name="Powell A.J."/>
            <person name="Tsang A."/>
            <person name="Grigoriev I.V."/>
        </authorList>
    </citation>
    <scope>NUCLEOTIDE SEQUENCE [LARGE SCALE GENOMIC DNA]</scope>
    <source>
        <strain evidence="2 3">ATCC 24622</strain>
    </source>
</reference>
<accession>A0ABR3VKX7</accession>
<dbReference type="EMBL" id="JAZHXJ010001997">
    <property type="protein sequence ID" value="KAL1842035.1"/>
    <property type="molecule type" value="Genomic_DNA"/>
</dbReference>
<gene>
    <name evidence="2" type="ORF">VTK73DRAFT_3216</name>
</gene>
<keyword evidence="3" id="KW-1185">Reference proteome</keyword>
<dbReference type="Proteomes" id="UP001586593">
    <property type="component" value="Unassembled WGS sequence"/>
</dbReference>
<sequence>MLPVLLVHTCSSNDRHHAESTRLGKTHILASPRHHAEGTRLGKREPGHQETWKQRDEQGACQQQETTARDAMQDRTASRHGAQRASPMPFSQDTHTPHPHTHPATPASASRHPHFFPFLRFGTTLNWPPEMLASSRCPAPPPPLPFLATSFQPSPDAVLPPPPVDAGCTMPFSASFLRRTNSSAKCRPSIVELLAYTASARIDVSSGKPIRLDAKASTG</sequence>